<protein>
    <recommendedName>
        <fullName evidence="1">FAD dependent oxidoreductase domain-containing protein</fullName>
    </recommendedName>
</protein>
<dbReference type="AlphaFoldDB" id="A0A8H5M5R6"/>
<proteinExistence type="predicted"/>
<dbReference type="PANTHER" id="PTHR13847:SF260">
    <property type="entry name" value="FAD DEPENDENT OXIDOREDUCTASE DOMAIN-CONTAINING PROTEIN"/>
    <property type="match status" value="1"/>
</dbReference>
<sequence length="508" mass="54793">MKSLQALLAAIVIQSPTMSSLSVPILQLDASQAILELPTLKAPAGLPVPNSTHSFWINTPGANPLAKEGSEGDLTLDADVCIIGAGITGVSAAYHLAKQLGARDDDDAPTVKAVILEARDFCSGATGRNGGHLTPVVFSHFSDRAKTYGTEEAKKIYALEHYTADELLKIIEAQGLQTIVDLVASDHIGLLVTEKEVQDAKVDFDAAESAGVNVNDVTWLSKAEVKQTYGASYPAWKHAGHNLWPLKLVTQLYHLTQKLSPRKFQLHLHTNTPVTSISPSTSVTTSTNSRRWSLATPRGAVQCSYVLHATNAYASHLLPHMHGPTGIIPTRGQVMALRAAAPTAEITTASWGANQGFEYWFPRPAVHGGESENPLIILGGGREASGPDFETYVTDDSVVREEVGKGLREFLPGLFPGKYEKGREPEMEWASIRCFPRLVGPVLISNGNETIADDFKGQYISAGYTGHGMPRAFACAEAVVGMITAEMAGETWNPPNWLPRHFLTTERV</sequence>
<dbReference type="SUPFAM" id="SSF51905">
    <property type="entry name" value="FAD/NAD(P)-binding domain"/>
    <property type="match status" value="1"/>
</dbReference>
<dbReference type="InterPro" id="IPR036188">
    <property type="entry name" value="FAD/NAD-bd_sf"/>
</dbReference>
<feature type="domain" description="FAD dependent oxidoreductase" evidence="1">
    <location>
        <begin position="79"/>
        <end position="480"/>
    </location>
</feature>
<dbReference type="Pfam" id="PF01266">
    <property type="entry name" value="DAO"/>
    <property type="match status" value="1"/>
</dbReference>
<dbReference type="PANTHER" id="PTHR13847">
    <property type="entry name" value="SARCOSINE DEHYDROGENASE-RELATED"/>
    <property type="match status" value="1"/>
</dbReference>
<organism evidence="2 3">
    <name type="scientific">Tricholomella constricta</name>
    <dbReference type="NCBI Taxonomy" id="117010"/>
    <lineage>
        <taxon>Eukaryota</taxon>
        <taxon>Fungi</taxon>
        <taxon>Dikarya</taxon>
        <taxon>Basidiomycota</taxon>
        <taxon>Agaricomycotina</taxon>
        <taxon>Agaricomycetes</taxon>
        <taxon>Agaricomycetidae</taxon>
        <taxon>Agaricales</taxon>
        <taxon>Tricholomatineae</taxon>
        <taxon>Lyophyllaceae</taxon>
        <taxon>Tricholomella</taxon>
    </lineage>
</organism>
<dbReference type="Gene3D" id="3.30.9.10">
    <property type="entry name" value="D-Amino Acid Oxidase, subunit A, domain 2"/>
    <property type="match status" value="1"/>
</dbReference>
<keyword evidence="3" id="KW-1185">Reference proteome</keyword>
<evidence type="ECO:0000259" key="1">
    <source>
        <dbReference type="Pfam" id="PF01266"/>
    </source>
</evidence>
<name>A0A8H5M5R6_9AGAR</name>
<dbReference type="InterPro" id="IPR006076">
    <property type="entry name" value="FAD-dep_OxRdtase"/>
</dbReference>
<evidence type="ECO:0000313" key="3">
    <source>
        <dbReference type="Proteomes" id="UP000565441"/>
    </source>
</evidence>
<dbReference type="OrthoDB" id="429143at2759"/>
<gene>
    <name evidence="2" type="ORF">D9615_005571</name>
</gene>
<accession>A0A8H5M5R6</accession>
<reference evidence="2 3" key="1">
    <citation type="journal article" date="2020" name="ISME J.">
        <title>Uncovering the hidden diversity of litter-decomposition mechanisms in mushroom-forming fungi.</title>
        <authorList>
            <person name="Floudas D."/>
            <person name="Bentzer J."/>
            <person name="Ahren D."/>
            <person name="Johansson T."/>
            <person name="Persson P."/>
            <person name="Tunlid A."/>
        </authorList>
    </citation>
    <scope>NUCLEOTIDE SEQUENCE [LARGE SCALE GENOMIC DNA]</scope>
    <source>
        <strain evidence="2 3">CBS 661.87</strain>
    </source>
</reference>
<dbReference type="EMBL" id="JAACJP010000010">
    <property type="protein sequence ID" value="KAF5381711.1"/>
    <property type="molecule type" value="Genomic_DNA"/>
</dbReference>
<comment type="caution">
    <text evidence="2">The sequence shown here is derived from an EMBL/GenBank/DDBJ whole genome shotgun (WGS) entry which is preliminary data.</text>
</comment>
<dbReference type="Proteomes" id="UP000565441">
    <property type="component" value="Unassembled WGS sequence"/>
</dbReference>
<dbReference type="Gene3D" id="3.50.50.60">
    <property type="entry name" value="FAD/NAD(P)-binding domain"/>
    <property type="match status" value="1"/>
</dbReference>
<evidence type="ECO:0000313" key="2">
    <source>
        <dbReference type="EMBL" id="KAF5381711.1"/>
    </source>
</evidence>
<dbReference type="GO" id="GO:0005737">
    <property type="term" value="C:cytoplasm"/>
    <property type="evidence" value="ECO:0007669"/>
    <property type="project" value="TreeGrafter"/>
</dbReference>